<keyword evidence="5" id="KW-1185">Reference proteome</keyword>
<evidence type="ECO:0000259" key="3">
    <source>
        <dbReference type="SMART" id="SM00903"/>
    </source>
</evidence>
<dbReference type="InterPro" id="IPR050268">
    <property type="entry name" value="NADH-dep_flavin_reductase"/>
</dbReference>
<comment type="caution">
    <text evidence="4">The sequence shown here is derived from an EMBL/GenBank/DDBJ whole genome shotgun (WGS) entry which is preliminary data.</text>
</comment>
<dbReference type="GO" id="GO:0042602">
    <property type="term" value="F:riboflavin reductase (NADPH) activity"/>
    <property type="evidence" value="ECO:0007669"/>
    <property type="project" value="TreeGrafter"/>
</dbReference>
<evidence type="ECO:0000313" key="4">
    <source>
        <dbReference type="EMBL" id="CCH77670.1"/>
    </source>
</evidence>
<name>A0A077M0D4_9MICO</name>
<comment type="similarity">
    <text evidence="1">Belongs to the non-flavoprotein flavin reductase family.</text>
</comment>
<dbReference type="PANTHER" id="PTHR30466">
    <property type="entry name" value="FLAVIN REDUCTASE"/>
    <property type="match status" value="1"/>
</dbReference>
<dbReference type="OrthoDB" id="9792858at2"/>
<keyword evidence="2" id="KW-0560">Oxidoreductase</keyword>
<dbReference type="EMBL" id="CAJB01000127">
    <property type="protein sequence ID" value="CCH77670.1"/>
    <property type="molecule type" value="Genomic_DNA"/>
</dbReference>
<dbReference type="AlphaFoldDB" id="A0A077M0D4"/>
<sequence>MSAAQPVDPEPVDEGSYRLALGRFATGVTVVTTVAGGQFHAMTASSLASVSLDPPLVLVCVEKEARFHDAIVEAGSFGVSILGEHQRAAAQWFATRGRPVHGQLDRTPHTIGAVTGSPLLDGSLSQLECVVTDIHPGGDHSIVVGLVVSAEVTVDADAALVHYRSRYDHLA</sequence>
<dbReference type="Proteomes" id="UP000035721">
    <property type="component" value="Unassembled WGS sequence"/>
</dbReference>
<reference evidence="4 5" key="1">
    <citation type="journal article" date="2013" name="ISME J.">
        <title>A metabolic model for members of the genus Tetrasphaera involved in enhanced biological phosphorus removal.</title>
        <authorList>
            <person name="Kristiansen R."/>
            <person name="Nguyen H.T.T."/>
            <person name="Saunders A.M."/>
            <person name="Nielsen J.L."/>
            <person name="Wimmer R."/>
            <person name="Le V.Q."/>
            <person name="McIlroy S.J."/>
            <person name="Petrovski S."/>
            <person name="Seviour R.J."/>
            <person name="Calteau A."/>
            <person name="Nielsen K.L."/>
            <person name="Nielsen P.H."/>
        </authorList>
    </citation>
    <scope>NUCLEOTIDE SEQUENCE [LARGE SCALE GENOMIC DNA]</scope>
    <source>
        <strain evidence="4 5">T1-X7</strain>
    </source>
</reference>
<evidence type="ECO:0000256" key="1">
    <source>
        <dbReference type="ARBA" id="ARBA00008898"/>
    </source>
</evidence>
<proteinExistence type="inferred from homology"/>
<protein>
    <submittedName>
        <fullName evidence="4">Putative reductase</fullName>
    </submittedName>
</protein>
<dbReference type="SMART" id="SM00903">
    <property type="entry name" value="Flavin_Reduct"/>
    <property type="match status" value="1"/>
</dbReference>
<dbReference type="InterPro" id="IPR002563">
    <property type="entry name" value="Flavin_Rdtase-like_dom"/>
</dbReference>
<gene>
    <name evidence="4" type="ORF">BN12_2120001</name>
</gene>
<dbReference type="Pfam" id="PF01613">
    <property type="entry name" value="Flavin_Reduct"/>
    <property type="match status" value="1"/>
</dbReference>
<dbReference type="InterPro" id="IPR012349">
    <property type="entry name" value="Split_barrel_FMN-bd"/>
</dbReference>
<dbReference type="PANTHER" id="PTHR30466:SF11">
    <property type="entry name" value="FLAVIN-DEPENDENT MONOOXYGENASE, REDUCTASE SUBUNIT HSAB"/>
    <property type="match status" value="1"/>
</dbReference>
<dbReference type="STRING" id="1194083.BN12_2120001"/>
<evidence type="ECO:0000313" key="5">
    <source>
        <dbReference type="Proteomes" id="UP000035721"/>
    </source>
</evidence>
<dbReference type="RefSeq" id="WP_048554580.1">
    <property type="nucleotide sequence ID" value="NZ_HF570958.1"/>
</dbReference>
<feature type="domain" description="Flavin reductase like" evidence="3">
    <location>
        <begin position="21"/>
        <end position="169"/>
    </location>
</feature>
<organism evidence="4 5">
    <name type="scientific">Nostocoides japonicum T1-X7</name>
    <dbReference type="NCBI Taxonomy" id="1194083"/>
    <lineage>
        <taxon>Bacteria</taxon>
        <taxon>Bacillati</taxon>
        <taxon>Actinomycetota</taxon>
        <taxon>Actinomycetes</taxon>
        <taxon>Micrococcales</taxon>
        <taxon>Intrasporangiaceae</taxon>
        <taxon>Nostocoides</taxon>
    </lineage>
</organism>
<evidence type="ECO:0000256" key="2">
    <source>
        <dbReference type="ARBA" id="ARBA00023002"/>
    </source>
</evidence>
<dbReference type="Gene3D" id="2.30.110.10">
    <property type="entry name" value="Electron Transport, Fmn-binding Protein, Chain A"/>
    <property type="match status" value="1"/>
</dbReference>
<dbReference type="SUPFAM" id="SSF50475">
    <property type="entry name" value="FMN-binding split barrel"/>
    <property type="match status" value="1"/>
</dbReference>
<accession>A0A077M0D4</accession>
<dbReference type="GO" id="GO:0010181">
    <property type="term" value="F:FMN binding"/>
    <property type="evidence" value="ECO:0007669"/>
    <property type="project" value="InterPro"/>
</dbReference>